<dbReference type="Gene3D" id="3.40.50.1820">
    <property type="entry name" value="alpha/beta hydrolase"/>
    <property type="match status" value="1"/>
</dbReference>
<name>A0A9P4NY45_9PEZI</name>
<accession>A0A9P4NY45</accession>
<dbReference type="EMBL" id="MU007016">
    <property type="protein sequence ID" value="KAF2434575.1"/>
    <property type="molecule type" value="Genomic_DNA"/>
</dbReference>
<dbReference type="OrthoDB" id="190201at2759"/>
<reference evidence="3" key="1">
    <citation type="journal article" date="2020" name="Stud. Mycol.">
        <title>101 Dothideomycetes genomes: a test case for predicting lifestyles and emergence of pathogens.</title>
        <authorList>
            <person name="Haridas S."/>
            <person name="Albert R."/>
            <person name="Binder M."/>
            <person name="Bloem J."/>
            <person name="Labutti K."/>
            <person name="Salamov A."/>
            <person name="Andreopoulos B."/>
            <person name="Baker S."/>
            <person name="Barry K."/>
            <person name="Bills G."/>
            <person name="Bluhm B."/>
            <person name="Cannon C."/>
            <person name="Castanera R."/>
            <person name="Culley D."/>
            <person name="Daum C."/>
            <person name="Ezra D."/>
            <person name="Gonzalez J."/>
            <person name="Henrissat B."/>
            <person name="Kuo A."/>
            <person name="Liang C."/>
            <person name="Lipzen A."/>
            <person name="Lutzoni F."/>
            <person name="Magnuson J."/>
            <person name="Mondo S."/>
            <person name="Nolan M."/>
            <person name="Ohm R."/>
            <person name="Pangilinan J."/>
            <person name="Park H.-J."/>
            <person name="Ramirez L."/>
            <person name="Alfaro M."/>
            <person name="Sun H."/>
            <person name="Tritt A."/>
            <person name="Yoshinaga Y."/>
            <person name="Zwiers L.-H."/>
            <person name="Turgeon B."/>
            <person name="Goodwin S."/>
            <person name="Spatafora J."/>
            <person name="Crous P."/>
            <person name="Grigoriev I."/>
        </authorList>
    </citation>
    <scope>NUCLEOTIDE SEQUENCE</scope>
    <source>
        <strain evidence="3">CBS 130266</strain>
    </source>
</reference>
<dbReference type="Pfam" id="PF12146">
    <property type="entry name" value="Hydrolase_4"/>
    <property type="match status" value="1"/>
</dbReference>
<organism evidence="3 4">
    <name type="scientific">Tothia fuscella</name>
    <dbReference type="NCBI Taxonomy" id="1048955"/>
    <lineage>
        <taxon>Eukaryota</taxon>
        <taxon>Fungi</taxon>
        <taxon>Dikarya</taxon>
        <taxon>Ascomycota</taxon>
        <taxon>Pezizomycotina</taxon>
        <taxon>Dothideomycetes</taxon>
        <taxon>Pleosporomycetidae</taxon>
        <taxon>Venturiales</taxon>
        <taxon>Cylindrosympodiaceae</taxon>
        <taxon>Tothia</taxon>
    </lineage>
</organism>
<gene>
    <name evidence="3" type="ORF">EJ08DRAFT_725658</name>
</gene>
<keyword evidence="1" id="KW-0732">Signal</keyword>
<keyword evidence="4" id="KW-1185">Reference proteome</keyword>
<sequence length="392" mass="43525">MYILLFLCFLHFLSAQSITISKDYTPPSAKCVDYDIRLTVSAKGKRWAGPKWNDNYDLTDFVSILGSRPDSRLSEPLDGSVDISGNYTLSSTFCAPKTQGQHSGTVLLATHGLGYDRSYWNYASEPEHYNFVQYATGQGYSVFFYDRLGTSRTSKLSGYVNQASIQVQIVKSLATLIKSGKYTDTVGIPKQLILLGHSFGSFTTQALLTEAPQIADAAILTGMAYSQDPRVVIEALDLRIANRQNAKWKGLDNGYVIWNDVFGNINKQFNVANSPFSSFFKAPLYTQAVANYSENTKVPFAIAELLTIDTLNQSFRPTEFKGPVLYFNGEYDFIVCGGYCPNIVEEPAKKYFSKSKSLKVKVQPVTGHGLNTHVNATAGYKVIFDFLKEQGL</sequence>
<proteinExistence type="predicted"/>
<comment type="caution">
    <text evidence="3">The sequence shown here is derived from an EMBL/GenBank/DDBJ whole genome shotgun (WGS) entry which is preliminary data.</text>
</comment>
<dbReference type="InterPro" id="IPR022742">
    <property type="entry name" value="Hydrolase_4"/>
</dbReference>
<evidence type="ECO:0000313" key="3">
    <source>
        <dbReference type="EMBL" id="KAF2434575.1"/>
    </source>
</evidence>
<evidence type="ECO:0000256" key="1">
    <source>
        <dbReference type="SAM" id="SignalP"/>
    </source>
</evidence>
<evidence type="ECO:0000259" key="2">
    <source>
        <dbReference type="Pfam" id="PF12146"/>
    </source>
</evidence>
<dbReference type="Proteomes" id="UP000800235">
    <property type="component" value="Unassembled WGS sequence"/>
</dbReference>
<dbReference type="AlphaFoldDB" id="A0A9P4NY45"/>
<feature type="chain" id="PRO_5040513416" evidence="1">
    <location>
        <begin position="16"/>
        <end position="392"/>
    </location>
</feature>
<dbReference type="SUPFAM" id="SSF53474">
    <property type="entry name" value="alpha/beta-Hydrolases"/>
    <property type="match status" value="1"/>
</dbReference>
<evidence type="ECO:0000313" key="4">
    <source>
        <dbReference type="Proteomes" id="UP000800235"/>
    </source>
</evidence>
<protein>
    <submittedName>
        <fullName evidence="3">Alpha/beta-hydrolase</fullName>
    </submittedName>
</protein>
<feature type="domain" description="Serine aminopeptidase S33" evidence="2">
    <location>
        <begin position="130"/>
        <end position="335"/>
    </location>
</feature>
<feature type="signal peptide" evidence="1">
    <location>
        <begin position="1"/>
        <end position="15"/>
    </location>
</feature>
<dbReference type="InterPro" id="IPR029058">
    <property type="entry name" value="AB_hydrolase_fold"/>
</dbReference>